<comment type="subcellular location">
    <subcellularLocation>
        <location evidence="1">Cell membrane</location>
        <topology evidence="1">Multi-pass membrane protein</topology>
    </subcellularLocation>
</comment>
<evidence type="ECO:0000256" key="3">
    <source>
        <dbReference type="ARBA" id="ARBA00022607"/>
    </source>
</evidence>
<dbReference type="Proteomes" id="UP000708208">
    <property type="component" value="Unassembled WGS sequence"/>
</dbReference>
<dbReference type="AlphaFoldDB" id="A0A8J2LPA0"/>
<feature type="non-terminal residue" evidence="9">
    <location>
        <position position="366"/>
    </location>
</feature>
<dbReference type="OrthoDB" id="3352408at2759"/>
<dbReference type="GO" id="GO:0030007">
    <property type="term" value="P:intracellular potassium ion homeostasis"/>
    <property type="evidence" value="ECO:0007669"/>
    <property type="project" value="TreeGrafter"/>
</dbReference>
<dbReference type="GO" id="GO:0036376">
    <property type="term" value="P:sodium ion export across plasma membrane"/>
    <property type="evidence" value="ECO:0007669"/>
    <property type="project" value="TreeGrafter"/>
</dbReference>
<dbReference type="GO" id="GO:1902600">
    <property type="term" value="P:proton transmembrane transport"/>
    <property type="evidence" value="ECO:0007669"/>
    <property type="project" value="TreeGrafter"/>
</dbReference>
<name>A0A8J2LPA0_9HEXA</name>
<evidence type="ECO:0000313" key="9">
    <source>
        <dbReference type="EMBL" id="CAG7835658.1"/>
    </source>
</evidence>
<feature type="non-terminal residue" evidence="9">
    <location>
        <position position="1"/>
    </location>
</feature>
<dbReference type="GO" id="GO:0005391">
    <property type="term" value="F:P-type sodium:potassium-exchanging transporter activity"/>
    <property type="evidence" value="ECO:0007669"/>
    <property type="project" value="UniProtKB-EC"/>
</dbReference>
<keyword evidence="3" id="KW-0630">Potassium</keyword>
<feature type="domain" description="Cation-transporting P-type ATPase N-terminal" evidence="8">
    <location>
        <begin position="117"/>
        <end position="191"/>
    </location>
</feature>
<dbReference type="GO" id="GO:1990573">
    <property type="term" value="P:potassium ion import across plasma membrane"/>
    <property type="evidence" value="ECO:0007669"/>
    <property type="project" value="TreeGrafter"/>
</dbReference>
<evidence type="ECO:0000256" key="7">
    <source>
        <dbReference type="SAM" id="Phobius"/>
    </source>
</evidence>
<protein>
    <recommendedName>
        <fullName evidence="6">Na(+)/K(+)-exchanging ATPase</fullName>
        <ecNumber evidence="6">7.2.2.13</ecNumber>
    </recommendedName>
</protein>
<keyword evidence="3" id="KW-0633">Potassium transport</keyword>
<dbReference type="SMART" id="SM00831">
    <property type="entry name" value="Cation_ATPase_N"/>
    <property type="match status" value="1"/>
</dbReference>
<dbReference type="InterPro" id="IPR059000">
    <property type="entry name" value="ATPase_P-type_domA"/>
</dbReference>
<keyword evidence="2" id="KW-1003">Cell membrane</keyword>
<dbReference type="PANTHER" id="PTHR43294">
    <property type="entry name" value="SODIUM/POTASSIUM-TRANSPORTING ATPASE SUBUNIT ALPHA"/>
    <property type="match status" value="1"/>
</dbReference>
<keyword evidence="7" id="KW-0812">Transmembrane</keyword>
<keyword evidence="7" id="KW-0472">Membrane</keyword>
<dbReference type="EC" id="7.2.2.13" evidence="6"/>
<comment type="caution">
    <text evidence="9">The sequence shown here is derived from an EMBL/GenBank/DDBJ whole genome shotgun (WGS) entry which is preliminary data.</text>
</comment>
<accession>A0A8J2LPA0</accession>
<evidence type="ECO:0000256" key="2">
    <source>
        <dbReference type="ARBA" id="ARBA00022475"/>
    </source>
</evidence>
<keyword evidence="3" id="KW-0915">Sodium</keyword>
<dbReference type="EMBL" id="CAJVCH010570713">
    <property type="protein sequence ID" value="CAG7835658.1"/>
    <property type="molecule type" value="Genomic_DNA"/>
</dbReference>
<evidence type="ECO:0000256" key="6">
    <source>
        <dbReference type="ARBA" id="ARBA00039096"/>
    </source>
</evidence>
<evidence type="ECO:0000256" key="4">
    <source>
        <dbReference type="ARBA" id="ARBA00037422"/>
    </source>
</evidence>
<evidence type="ECO:0000259" key="8">
    <source>
        <dbReference type="SMART" id="SM00831"/>
    </source>
</evidence>
<keyword evidence="7" id="KW-1133">Transmembrane helix</keyword>
<keyword evidence="3" id="KW-0813">Transport</keyword>
<comment type="function">
    <text evidence="4">This is the catalytic component of the active enzyme, which catalyzes the hydrolysis of ATP coupled with the exchange of sodium and potassium ions across the plasma membrane. This action creates the electrochemical gradient of sodium and potassium ions, providing the energy for active transport of various nutrients.</text>
</comment>
<dbReference type="FunFam" id="2.70.150.10:FF:000003">
    <property type="entry name" value="Sodium/potassium-transporting ATPase subunit alpha"/>
    <property type="match status" value="1"/>
</dbReference>
<evidence type="ECO:0000256" key="1">
    <source>
        <dbReference type="ARBA" id="ARBA00004651"/>
    </source>
</evidence>
<feature type="transmembrane region" description="Helical" evidence="7">
    <location>
        <begin position="171"/>
        <end position="192"/>
    </location>
</feature>
<keyword evidence="10" id="KW-1185">Reference proteome</keyword>
<gene>
    <name evidence="9" type="ORF">AFUS01_LOCUS44998</name>
</gene>
<evidence type="ECO:0000256" key="5">
    <source>
        <dbReference type="ARBA" id="ARBA00038795"/>
    </source>
</evidence>
<dbReference type="InterPro" id="IPR004014">
    <property type="entry name" value="ATPase_P-typ_cation-transptr_N"/>
</dbReference>
<keyword evidence="3" id="KW-0739">Sodium transport</keyword>
<dbReference type="GO" id="GO:0005886">
    <property type="term" value="C:plasma membrane"/>
    <property type="evidence" value="ECO:0007669"/>
    <property type="project" value="UniProtKB-SubCell"/>
</dbReference>
<dbReference type="GO" id="GO:0006883">
    <property type="term" value="P:intracellular sodium ion homeostasis"/>
    <property type="evidence" value="ECO:0007669"/>
    <property type="project" value="TreeGrafter"/>
</dbReference>
<dbReference type="Pfam" id="PF00122">
    <property type="entry name" value="E1-E2_ATPase"/>
    <property type="match status" value="1"/>
</dbReference>
<comment type="subunit">
    <text evidence="5">The sodium/potassium-transporting ATPase is composed of a catalytic alpha subunit, an auxiliary non-catalytic beta subunit and an additional regulatory subunit.</text>
</comment>
<reference evidence="9" key="1">
    <citation type="submission" date="2021-06" db="EMBL/GenBank/DDBJ databases">
        <authorList>
            <person name="Hodson N. C."/>
            <person name="Mongue J. A."/>
            <person name="Jaron S. K."/>
        </authorList>
    </citation>
    <scope>NUCLEOTIDE SEQUENCE</scope>
</reference>
<dbReference type="PANTHER" id="PTHR43294:SF21">
    <property type="entry name" value="CATION TRANSPORTING ATPASE"/>
    <property type="match status" value="1"/>
</dbReference>
<feature type="transmembrane region" description="Helical" evidence="7">
    <location>
        <begin position="204"/>
        <end position="224"/>
    </location>
</feature>
<keyword evidence="3" id="KW-0740">Sodium/potassium transport</keyword>
<evidence type="ECO:0000313" key="10">
    <source>
        <dbReference type="Proteomes" id="UP000708208"/>
    </source>
</evidence>
<dbReference type="InterPro" id="IPR050510">
    <property type="entry name" value="Cation_transp_ATPase_P-type"/>
</dbReference>
<proteinExistence type="predicted"/>
<keyword evidence="3" id="KW-0406">Ion transport</keyword>
<sequence length="366" mass="39865">VVASRALADSEIVINRAVARLENKSDPNSIMKEKGPLKKKLSKRDSYTFLNPQVPAIINAVGSTQGGVGSPVRRQRLEEESSDTDESCAGDRTFLIQGKSEKSGDLLGDLKKELETDYHKISLEVLLRKFGSNVSTGLSQNQADINMGRFGPNVLTPPDDVSDWMLFLEHLTGGFSVLLWVGAFLCFGAFAVQKAYLEDAPSDYLYLGIVLSLVVLISGTFAYYQEAKSSRIMDSFKKMVPQCAVVLREGNLFEIDATDLVVGDIVHMKLGDKIPADVRLIESDGFKVDNSALTGESEPQSRNATCTHDNPLETKNLCFFSTNALEGTAKGLVISVGDSTLMGRIAGLATKLEVEETPMAQEMAHF</sequence>
<dbReference type="Pfam" id="PF00690">
    <property type="entry name" value="Cation_ATPase_N"/>
    <property type="match status" value="1"/>
</dbReference>
<organism evidence="9 10">
    <name type="scientific">Allacma fusca</name>
    <dbReference type="NCBI Taxonomy" id="39272"/>
    <lineage>
        <taxon>Eukaryota</taxon>
        <taxon>Metazoa</taxon>
        <taxon>Ecdysozoa</taxon>
        <taxon>Arthropoda</taxon>
        <taxon>Hexapoda</taxon>
        <taxon>Collembola</taxon>
        <taxon>Symphypleona</taxon>
        <taxon>Sminthuridae</taxon>
        <taxon>Allacma</taxon>
    </lineage>
</organism>